<dbReference type="GeneID" id="105039527"/>
<accession>A0A6I9QS30</accession>
<keyword evidence="1" id="KW-1185">Reference proteome</keyword>
<dbReference type="PANTHER" id="PTHR47592:SF31">
    <property type="entry name" value="ZINC FINGER, CCHC-TYPE-RELATED"/>
    <property type="match status" value="1"/>
</dbReference>
<dbReference type="AlphaFoldDB" id="A0A6I9QS30"/>
<dbReference type="RefSeq" id="XP_010914014.1">
    <property type="nucleotide sequence ID" value="XM_010915712.1"/>
</dbReference>
<dbReference type="Pfam" id="PF14223">
    <property type="entry name" value="Retrotran_gag_2"/>
    <property type="match status" value="1"/>
</dbReference>
<reference evidence="2" key="1">
    <citation type="submission" date="2025-08" db="UniProtKB">
        <authorList>
            <consortium name="RefSeq"/>
        </authorList>
    </citation>
    <scope>IDENTIFICATION</scope>
</reference>
<protein>
    <submittedName>
        <fullName evidence="2">Uncharacterized protein LOC105039527</fullName>
    </submittedName>
</protein>
<sequence length="214" mass="25244">MELESIKVINQDTVKLDRFDGNNFFHWQDKMLFLLTALKISYVLDPNLPTIEDPIPTTDGGQPFAEEIERVQKERKKREENELLCRGHILNTLSDHLYDLFTDVKPPRDIRNALKYKYKAEEEGTNKFLISKYFDFKIVDDKPILEQVHELQVLVNKICAQKTVLPESFQVGAIISKLPPSWKDYQKKLMRKAEDFTLEQIQKHLRIEEETHSR</sequence>
<proteinExistence type="predicted"/>
<gene>
    <name evidence="2" type="primary">LOC105039527</name>
</gene>
<dbReference type="Proteomes" id="UP000504607">
    <property type="component" value="Chromosome 2"/>
</dbReference>
<organism evidence="1 2">
    <name type="scientific">Elaeis guineensis var. tenera</name>
    <name type="common">Oil palm</name>
    <dbReference type="NCBI Taxonomy" id="51953"/>
    <lineage>
        <taxon>Eukaryota</taxon>
        <taxon>Viridiplantae</taxon>
        <taxon>Streptophyta</taxon>
        <taxon>Embryophyta</taxon>
        <taxon>Tracheophyta</taxon>
        <taxon>Spermatophyta</taxon>
        <taxon>Magnoliopsida</taxon>
        <taxon>Liliopsida</taxon>
        <taxon>Arecaceae</taxon>
        <taxon>Arecoideae</taxon>
        <taxon>Cocoseae</taxon>
        <taxon>Elaeidinae</taxon>
        <taxon>Elaeis</taxon>
    </lineage>
</organism>
<dbReference type="PANTHER" id="PTHR47592">
    <property type="entry name" value="PBF68 PROTEIN"/>
    <property type="match status" value="1"/>
</dbReference>
<dbReference type="InParanoid" id="A0A6I9QS30"/>
<dbReference type="OrthoDB" id="685757at2759"/>
<dbReference type="KEGG" id="egu:105039527"/>
<evidence type="ECO:0000313" key="1">
    <source>
        <dbReference type="Proteomes" id="UP000504607"/>
    </source>
</evidence>
<evidence type="ECO:0000313" key="2">
    <source>
        <dbReference type="RefSeq" id="XP_010914014.1"/>
    </source>
</evidence>
<name>A0A6I9QS30_ELAGV</name>